<dbReference type="GO" id="GO:0016787">
    <property type="term" value="F:hydrolase activity"/>
    <property type="evidence" value="ECO:0007669"/>
    <property type="project" value="UniProtKB-KW"/>
</dbReference>
<dbReference type="InterPro" id="IPR002925">
    <property type="entry name" value="Dienelactn_hydro"/>
</dbReference>
<accession>A0A831TCR6</accession>
<comment type="caution">
    <text evidence="2">The sequence shown here is derived from an EMBL/GenBank/DDBJ whole genome shotgun (WGS) entry which is preliminary data.</text>
</comment>
<dbReference type="SUPFAM" id="SSF53474">
    <property type="entry name" value="alpha/beta-Hydrolases"/>
    <property type="match status" value="1"/>
</dbReference>
<dbReference type="InterPro" id="IPR029058">
    <property type="entry name" value="AB_hydrolase_fold"/>
</dbReference>
<dbReference type="EMBL" id="DSIY01000200">
    <property type="protein sequence ID" value="HEG91442.1"/>
    <property type="molecule type" value="Genomic_DNA"/>
</dbReference>
<name>A0A831TCR6_9BACT</name>
<reference evidence="2" key="1">
    <citation type="journal article" date="2020" name="mSystems">
        <title>Genome- and Community-Level Interaction Insights into Carbon Utilization and Element Cycling Functions of Hydrothermarchaeota in Hydrothermal Sediment.</title>
        <authorList>
            <person name="Zhou Z."/>
            <person name="Liu Y."/>
            <person name="Xu W."/>
            <person name="Pan J."/>
            <person name="Luo Z.H."/>
            <person name="Li M."/>
        </authorList>
    </citation>
    <scope>NUCLEOTIDE SEQUENCE [LARGE SCALE GENOMIC DNA]</scope>
    <source>
        <strain evidence="2">SpSt-210</strain>
    </source>
</reference>
<dbReference type="PANTHER" id="PTHR46623:SF6">
    <property type="entry name" value="ALPHA_BETA-HYDROLASES SUPERFAMILY PROTEIN"/>
    <property type="match status" value="1"/>
</dbReference>
<dbReference type="Gene3D" id="3.40.50.1820">
    <property type="entry name" value="alpha/beta hydrolase"/>
    <property type="match status" value="1"/>
</dbReference>
<dbReference type="AlphaFoldDB" id="A0A831TCR6"/>
<protein>
    <submittedName>
        <fullName evidence="2">Dienelactone hydrolase family protein</fullName>
    </submittedName>
</protein>
<sequence length="227" mass="24611">MAGTMVEFSGNGGQVPGYLSLPGTVPAPGIVVIQEWWGLEPHIKDVVDRFAAEGFVALAPDLYHGKVASEPDEARKLAMELEHDRAVAEIDAAARYLLSRPEVRGPKVGVVGFCMGGGLSLLTACRSSQVGAAVVFYGRNPNPIEQVRNLSCPLLGLYGEADQGIPPSEVERLRQALSEAGKQFELHIYPNAPHAFFNDTRASYRPEAAIDAWRRTLAFFRQHLGTA</sequence>
<dbReference type="PANTHER" id="PTHR46623">
    <property type="entry name" value="CARBOXYMETHYLENEBUTENOLIDASE-RELATED"/>
    <property type="match status" value="1"/>
</dbReference>
<proteinExistence type="predicted"/>
<gene>
    <name evidence="2" type="ORF">ENP34_08365</name>
</gene>
<feature type="domain" description="Dienelactone hydrolase" evidence="1">
    <location>
        <begin position="16"/>
        <end position="223"/>
    </location>
</feature>
<dbReference type="Pfam" id="PF01738">
    <property type="entry name" value="DLH"/>
    <property type="match status" value="1"/>
</dbReference>
<evidence type="ECO:0000259" key="1">
    <source>
        <dbReference type="Pfam" id="PF01738"/>
    </source>
</evidence>
<dbReference type="InterPro" id="IPR051049">
    <property type="entry name" value="Dienelactone_hydrolase-like"/>
</dbReference>
<evidence type="ECO:0000313" key="2">
    <source>
        <dbReference type="EMBL" id="HEG91442.1"/>
    </source>
</evidence>
<organism evidence="2">
    <name type="scientific">Thermorudis peleae</name>
    <dbReference type="NCBI Taxonomy" id="1382356"/>
    <lineage>
        <taxon>Bacteria</taxon>
        <taxon>Pseudomonadati</taxon>
        <taxon>Thermomicrobiota</taxon>
        <taxon>Thermomicrobia</taxon>
        <taxon>Thermomicrobia incertae sedis</taxon>
        <taxon>Thermorudis</taxon>
    </lineage>
</organism>
<keyword evidence="2" id="KW-0378">Hydrolase</keyword>